<dbReference type="GO" id="GO:0005524">
    <property type="term" value="F:ATP binding"/>
    <property type="evidence" value="ECO:0007669"/>
    <property type="project" value="UniProtKB-UniRule"/>
</dbReference>
<dbReference type="PROSITE" id="PS50975">
    <property type="entry name" value="ATP_GRASP"/>
    <property type="match status" value="1"/>
</dbReference>
<evidence type="ECO:0000313" key="6">
    <source>
        <dbReference type="EMBL" id="WWD79196.1"/>
    </source>
</evidence>
<keyword evidence="1" id="KW-0479">Metal-binding</keyword>
<keyword evidence="7" id="KW-1185">Reference proteome</keyword>
<dbReference type="Proteomes" id="UP000321816">
    <property type="component" value="Chromosome"/>
</dbReference>
<evidence type="ECO:0000256" key="1">
    <source>
        <dbReference type="ARBA" id="ARBA00022723"/>
    </source>
</evidence>
<accession>A0A5C7FKF5</accession>
<dbReference type="KEGG" id="ahal:FTX54_012310"/>
<dbReference type="GO" id="GO:0046872">
    <property type="term" value="F:metal ion binding"/>
    <property type="evidence" value="ECO:0007669"/>
    <property type="project" value="UniProtKB-KW"/>
</dbReference>
<dbReference type="RefSeq" id="WP_147803495.1">
    <property type="nucleotide sequence ID" value="NZ_CP144914.1"/>
</dbReference>
<dbReference type="EMBL" id="CP144914">
    <property type="protein sequence ID" value="WWD79196.1"/>
    <property type="molecule type" value="Genomic_DNA"/>
</dbReference>
<evidence type="ECO:0000256" key="3">
    <source>
        <dbReference type="ARBA" id="ARBA00022840"/>
    </source>
</evidence>
<gene>
    <name evidence="6" type="ORF">FTX54_012310</name>
</gene>
<dbReference type="InterPro" id="IPR013651">
    <property type="entry name" value="ATP-grasp_RimK-type"/>
</dbReference>
<dbReference type="InterPro" id="IPR004666">
    <property type="entry name" value="Rp_bS6_RimK/Lys_biosynth_LsyX"/>
</dbReference>
<name>A0A5C7FKF5_9BACI</name>
<evidence type="ECO:0000259" key="5">
    <source>
        <dbReference type="PROSITE" id="PS50975"/>
    </source>
</evidence>
<keyword evidence="6" id="KW-0436">Ligase</keyword>
<feature type="domain" description="ATP-grasp" evidence="5">
    <location>
        <begin position="104"/>
        <end position="292"/>
    </location>
</feature>
<organism evidence="6 7">
    <name type="scientific">Alkalicoccus halolimnae</name>
    <dbReference type="NCBI Taxonomy" id="1667239"/>
    <lineage>
        <taxon>Bacteria</taxon>
        <taxon>Bacillati</taxon>
        <taxon>Bacillota</taxon>
        <taxon>Bacilli</taxon>
        <taxon>Bacillales</taxon>
        <taxon>Bacillaceae</taxon>
        <taxon>Alkalicoccus</taxon>
    </lineage>
</organism>
<keyword evidence="2 4" id="KW-0547">Nucleotide-binding</keyword>
<dbReference type="NCBIfam" id="TIGR00768">
    <property type="entry name" value="rimK_fam"/>
    <property type="match status" value="1"/>
</dbReference>
<reference evidence="6 7" key="1">
    <citation type="submission" date="2024-01" db="EMBL/GenBank/DDBJ databases">
        <title>Complete Genome Sequence of Alkalicoccus halolimnae BZ-SZ-XJ29T, a Moderately Halophilic Bacterium Isolated from a Salt Lake.</title>
        <authorList>
            <person name="Zhao B."/>
        </authorList>
    </citation>
    <scope>NUCLEOTIDE SEQUENCE [LARGE SCALE GENOMIC DNA]</scope>
    <source>
        <strain evidence="6 7">BZ-SZ-XJ29</strain>
    </source>
</reference>
<keyword evidence="3 4" id="KW-0067">ATP-binding</keyword>
<dbReference type="Gene3D" id="3.40.50.20">
    <property type="match status" value="1"/>
</dbReference>
<evidence type="ECO:0000256" key="2">
    <source>
        <dbReference type="ARBA" id="ARBA00022741"/>
    </source>
</evidence>
<dbReference type="AlphaFoldDB" id="A0A5C7FKF5"/>
<dbReference type="SUPFAM" id="SSF56059">
    <property type="entry name" value="Glutathione synthetase ATP-binding domain-like"/>
    <property type="match status" value="1"/>
</dbReference>
<dbReference type="PANTHER" id="PTHR21621">
    <property type="entry name" value="RIBOSOMAL PROTEIN S6 MODIFICATION PROTEIN"/>
    <property type="match status" value="1"/>
</dbReference>
<dbReference type="InterPro" id="IPR011761">
    <property type="entry name" value="ATP-grasp"/>
</dbReference>
<dbReference type="GO" id="GO:0005737">
    <property type="term" value="C:cytoplasm"/>
    <property type="evidence" value="ECO:0007669"/>
    <property type="project" value="TreeGrafter"/>
</dbReference>
<dbReference type="OrthoDB" id="9786585at2"/>
<evidence type="ECO:0000313" key="7">
    <source>
        <dbReference type="Proteomes" id="UP000321816"/>
    </source>
</evidence>
<sequence length="298" mass="32761">MPTNVSWLVYNGGLYTEKFKDYERLITEAASRRGLDMHPVANDELLVQLSETGAVDTESRLPEPDFIHFADKDIFLAEALEAAGMRLFNCSKTIALCDDKRSMHRAFAAKGIRQPKTYMAPMAYSGVGREDLHYVERVQALLGFPLIIKEAFGSFGEQVYWIESREKLFETAAGLQGTPHLYQEVITDSIGKDVRINVIGGKAVAAMKRTSAADFRANVTAGGAAEPYRASAAQLNTALQAARAVGADFAGVDLFLNDGEPIVCEVNSNPHVRSIIECTGIHVEDDMIEHMMQKGSRL</sequence>
<dbReference type="Pfam" id="PF08443">
    <property type="entry name" value="RimK"/>
    <property type="match status" value="1"/>
</dbReference>
<dbReference type="GO" id="GO:0016879">
    <property type="term" value="F:ligase activity, forming carbon-nitrogen bonds"/>
    <property type="evidence" value="ECO:0007669"/>
    <property type="project" value="TreeGrafter"/>
</dbReference>
<dbReference type="PANTHER" id="PTHR21621:SF0">
    <property type="entry name" value="BETA-CITRYLGLUTAMATE SYNTHASE B-RELATED"/>
    <property type="match status" value="1"/>
</dbReference>
<evidence type="ECO:0000256" key="4">
    <source>
        <dbReference type="PROSITE-ProRule" id="PRU00409"/>
    </source>
</evidence>
<dbReference type="Gene3D" id="3.30.470.20">
    <property type="entry name" value="ATP-grasp fold, B domain"/>
    <property type="match status" value="1"/>
</dbReference>
<protein>
    <submittedName>
        <fullName evidence="6">RimK family alpha-L-glutamate ligase</fullName>
    </submittedName>
</protein>
<proteinExistence type="predicted"/>